<protein>
    <submittedName>
        <fullName evidence="3">Fatty acyl-CoA reductase</fullName>
        <ecNumber evidence="3">1.2.1.-</ecNumber>
    </submittedName>
</protein>
<dbReference type="GO" id="GO:0016020">
    <property type="term" value="C:membrane"/>
    <property type="evidence" value="ECO:0007669"/>
    <property type="project" value="TreeGrafter"/>
</dbReference>
<dbReference type="Pfam" id="PF00106">
    <property type="entry name" value="adh_short"/>
    <property type="match status" value="1"/>
</dbReference>
<evidence type="ECO:0000256" key="2">
    <source>
        <dbReference type="ARBA" id="ARBA00023002"/>
    </source>
</evidence>
<dbReference type="EMBL" id="SJPQ01000004">
    <property type="protein sequence ID" value="TWT86553.1"/>
    <property type="molecule type" value="Genomic_DNA"/>
</dbReference>
<dbReference type="EC" id="1.2.1.-" evidence="3"/>
<dbReference type="CDD" id="cd05233">
    <property type="entry name" value="SDR_c"/>
    <property type="match status" value="1"/>
</dbReference>
<dbReference type="Proteomes" id="UP000315440">
    <property type="component" value="Unassembled WGS sequence"/>
</dbReference>
<dbReference type="InterPro" id="IPR036291">
    <property type="entry name" value="NAD(P)-bd_dom_sf"/>
</dbReference>
<organism evidence="3 4">
    <name type="scientific">Pseudobythopirellula maris</name>
    <dbReference type="NCBI Taxonomy" id="2527991"/>
    <lineage>
        <taxon>Bacteria</taxon>
        <taxon>Pseudomonadati</taxon>
        <taxon>Planctomycetota</taxon>
        <taxon>Planctomycetia</taxon>
        <taxon>Pirellulales</taxon>
        <taxon>Lacipirellulaceae</taxon>
        <taxon>Pseudobythopirellula</taxon>
    </lineage>
</organism>
<dbReference type="Gene3D" id="3.40.50.720">
    <property type="entry name" value="NAD(P)-binding Rossmann-like Domain"/>
    <property type="match status" value="1"/>
</dbReference>
<sequence>MAAGRCSRYAGLVPQPPSNWNDKRALVTGGSAGLGLAIADALASRGAAVRIAGRDAGKLDEAAAWLRRHGGMVETTAVDLAEQGAGGRLSAEAAPLDLLCHAAGRSMRGRVVDTTAEEFEALWRINFLAAAELARGSAAGLAERRGSLVLIGSLATHSAPRNLGAYPTSKFPLAALAQQLRLEMGEGAAPGGGLHTLLVCPGPIARPDGGARYDDQASGLDAAARKPGAGAKVSAIDPDRLAEKILNACERRQSELVLPKKARLLFALSRLSPDWGDWLLRKMSG</sequence>
<accession>A0A5C5ZJ43</accession>
<name>A0A5C5ZJ43_9BACT</name>
<reference evidence="3 4" key="1">
    <citation type="submission" date="2019-02" db="EMBL/GenBank/DDBJ databases">
        <title>Deep-cultivation of Planctomycetes and their phenomic and genomic characterization uncovers novel biology.</title>
        <authorList>
            <person name="Wiegand S."/>
            <person name="Jogler M."/>
            <person name="Boedeker C."/>
            <person name="Pinto D."/>
            <person name="Vollmers J."/>
            <person name="Rivas-Marin E."/>
            <person name="Kohn T."/>
            <person name="Peeters S.H."/>
            <person name="Heuer A."/>
            <person name="Rast P."/>
            <person name="Oberbeckmann S."/>
            <person name="Bunk B."/>
            <person name="Jeske O."/>
            <person name="Meyerdierks A."/>
            <person name="Storesund J.E."/>
            <person name="Kallscheuer N."/>
            <person name="Luecker S."/>
            <person name="Lage O.M."/>
            <person name="Pohl T."/>
            <person name="Merkel B.J."/>
            <person name="Hornburger P."/>
            <person name="Mueller R.-W."/>
            <person name="Bruemmer F."/>
            <person name="Labrenz M."/>
            <person name="Spormann A.M."/>
            <person name="Op Den Camp H."/>
            <person name="Overmann J."/>
            <person name="Amann R."/>
            <person name="Jetten M.S.M."/>
            <person name="Mascher T."/>
            <person name="Medema M.H."/>
            <person name="Devos D.P."/>
            <person name="Kaster A.-K."/>
            <person name="Ovreas L."/>
            <person name="Rohde M."/>
            <person name="Galperin M.Y."/>
            <person name="Jogler C."/>
        </authorList>
    </citation>
    <scope>NUCLEOTIDE SEQUENCE [LARGE SCALE GENOMIC DNA]</scope>
    <source>
        <strain evidence="3 4">Mal64</strain>
    </source>
</reference>
<comment type="similarity">
    <text evidence="1">Belongs to the short-chain dehydrogenases/reductases (SDR) family.</text>
</comment>
<dbReference type="PANTHER" id="PTHR44196:SF1">
    <property type="entry name" value="DEHYDROGENASE_REDUCTASE SDR FAMILY MEMBER 7B"/>
    <property type="match status" value="1"/>
</dbReference>
<evidence type="ECO:0000256" key="1">
    <source>
        <dbReference type="ARBA" id="ARBA00006484"/>
    </source>
</evidence>
<evidence type="ECO:0000313" key="4">
    <source>
        <dbReference type="Proteomes" id="UP000315440"/>
    </source>
</evidence>
<dbReference type="InterPro" id="IPR002347">
    <property type="entry name" value="SDR_fam"/>
</dbReference>
<dbReference type="SUPFAM" id="SSF51735">
    <property type="entry name" value="NAD(P)-binding Rossmann-fold domains"/>
    <property type="match status" value="1"/>
</dbReference>
<keyword evidence="2 3" id="KW-0560">Oxidoreductase</keyword>
<dbReference type="PRINTS" id="PR00081">
    <property type="entry name" value="GDHRDH"/>
</dbReference>
<gene>
    <name evidence="3" type="primary">acr1_3</name>
    <name evidence="3" type="ORF">Mal64_33790</name>
</gene>
<dbReference type="OrthoDB" id="151996at2"/>
<dbReference type="GO" id="GO:0016491">
    <property type="term" value="F:oxidoreductase activity"/>
    <property type="evidence" value="ECO:0007669"/>
    <property type="project" value="UniProtKB-KW"/>
</dbReference>
<dbReference type="AlphaFoldDB" id="A0A5C5ZJ43"/>
<evidence type="ECO:0000313" key="3">
    <source>
        <dbReference type="EMBL" id="TWT86553.1"/>
    </source>
</evidence>
<proteinExistence type="inferred from homology"/>
<comment type="caution">
    <text evidence="3">The sequence shown here is derived from an EMBL/GenBank/DDBJ whole genome shotgun (WGS) entry which is preliminary data.</text>
</comment>
<keyword evidence="4" id="KW-1185">Reference proteome</keyword>
<dbReference type="PANTHER" id="PTHR44196">
    <property type="entry name" value="DEHYDROGENASE/REDUCTASE SDR FAMILY MEMBER 7B"/>
    <property type="match status" value="1"/>
</dbReference>